<evidence type="ECO:0000256" key="2">
    <source>
        <dbReference type="SAM" id="Phobius"/>
    </source>
</evidence>
<accession>A0ABN3Q4B8</accession>
<feature type="compositionally biased region" description="Basic and acidic residues" evidence="1">
    <location>
        <begin position="325"/>
        <end position="337"/>
    </location>
</feature>
<keyword evidence="2" id="KW-0472">Membrane</keyword>
<dbReference type="EMBL" id="BAAATD010000008">
    <property type="protein sequence ID" value="GAA2615549.1"/>
    <property type="molecule type" value="Genomic_DNA"/>
</dbReference>
<feature type="transmembrane region" description="Helical" evidence="2">
    <location>
        <begin position="134"/>
        <end position="156"/>
    </location>
</feature>
<sequence length="436" mass="44196">MGAGRALGAVETMMDTATTEAGTAAFVLPPAALITFEFKISTGDAPALDVAGQAWRDASAAIQKLISELPQSVQAIAADAWTDTARPQYEAKIQEFCSQLEALEAYCQAVGIALTTVAYALFTYAIFAIAMGTFLAGLAVAVIAAAASVVGSPAIAGMQAMAATCLTVTHVATAILAMCGQIVAAVLAGGALLTALTEKGRGNDQALGDFFQAQATGAAGAAANLAQNAANAGLSFVNRYQDALVPKGKKLPAGMKGTPLQEVDFDADRSFDKTWNVGAGATIETGAGGTHEVGVNGKKGDGQAWGVGGEYKYEGPLGNSGEVKGGYEQDKEGKPTWKVEGQGQNKVGVGGSAGYEHDDKGHDKVKGGVSVEDPTGSVKGGVEGNVNADTGEWGGKANGQYAPGGAQVAQGSGEVSGQGWNVNDTKGDFQPPWEVQ</sequence>
<keyword evidence="4" id="KW-1185">Reference proteome</keyword>
<feature type="transmembrane region" description="Helical" evidence="2">
    <location>
        <begin position="109"/>
        <end position="127"/>
    </location>
</feature>
<proteinExistence type="predicted"/>
<comment type="caution">
    <text evidence="3">The sequence shown here is derived from an EMBL/GenBank/DDBJ whole genome shotgun (WGS) entry which is preliminary data.</text>
</comment>
<dbReference type="Gene3D" id="1.10.287.1060">
    <property type="entry name" value="ESAT-6-like"/>
    <property type="match status" value="1"/>
</dbReference>
<keyword evidence="2" id="KW-1133">Transmembrane helix</keyword>
<evidence type="ECO:0000256" key="1">
    <source>
        <dbReference type="SAM" id="MobiDB-lite"/>
    </source>
</evidence>
<gene>
    <name evidence="3" type="ORF">GCM10010411_58200</name>
</gene>
<feature type="transmembrane region" description="Helical" evidence="2">
    <location>
        <begin position="168"/>
        <end position="193"/>
    </location>
</feature>
<feature type="region of interest" description="Disordered" evidence="1">
    <location>
        <begin position="317"/>
        <end position="436"/>
    </location>
</feature>
<protein>
    <submittedName>
        <fullName evidence="3">Uncharacterized protein</fullName>
    </submittedName>
</protein>
<reference evidence="3 4" key="1">
    <citation type="journal article" date="2019" name="Int. J. Syst. Evol. Microbiol.">
        <title>The Global Catalogue of Microorganisms (GCM) 10K type strain sequencing project: providing services to taxonomists for standard genome sequencing and annotation.</title>
        <authorList>
            <consortium name="The Broad Institute Genomics Platform"/>
            <consortium name="The Broad Institute Genome Sequencing Center for Infectious Disease"/>
            <person name="Wu L."/>
            <person name="Ma J."/>
        </authorList>
    </citation>
    <scope>NUCLEOTIDE SEQUENCE [LARGE SCALE GENOMIC DNA]</scope>
    <source>
        <strain evidence="3 4">JCM 6833</strain>
    </source>
</reference>
<evidence type="ECO:0000313" key="3">
    <source>
        <dbReference type="EMBL" id="GAA2615549.1"/>
    </source>
</evidence>
<keyword evidence="2" id="KW-0812">Transmembrane</keyword>
<feature type="compositionally biased region" description="Polar residues" evidence="1">
    <location>
        <begin position="409"/>
        <end position="424"/>
    </location>
</feature>
<name>A0ABN3Q4B8_9ACTN</name>
<dbReference type="RefSeq" id="WP_344545643.1">
    <property type="nucleotide sequence ID" value="NZ_BAAATD010000008.1"/>
</dbReference>
<organism evidence="3 4">
    <name type="scientific">Actinomadura fulvescens</name>
    <dbReference type="NCBI Taxonomy" id="46160"/>
    <lineage>
        <taxon>Bacteria</taxon>
        <taxon>Bacillati</taxon>
        <taxon>Actinomycetota</taxon>
        <taxon>Actinomycetes</taxon>
        <taxon>Streptosporangiales</taxon>
        <taxon>Thermomonosporaceae</taxon>
        <taxon>Actinomadura</taxon>
    </lineage>
</organism>
<evidence type="ECO:0000313" key="4">
    <source>
        <dbReference type="Proteomes" id="UP001501509"/>
    </source>
</evidence>
<dbReference type="Proteomes" id="UP001501509">
    <property type="component" value="Unassembled WGS sequence"/>
</dbReference>
<feature type="compositionally biased region" description="Basic and acidic residues" evidence="1">
    <location>
        <begin position="355"/>
        <end position="366"/>
    </location>
</feature>